<comment type="caution">
    <text evidence="1">The sequence shown here is derived from an EMBL/GenBank/DDBJ whole genome shotgun (WGS) entry which is preliminary data.</text>
</comment>
<name>A0A1E3W2G3_9HYPH</name>
<dbReference type="Proteomes" id="UP000094501">
    <property type="component" value="Unassembled WGS sequence"/>
</dbReference>
<protein>
    <submittedName>
        <fullName evidence="1">Uncharacterized protein</fullName>
    </submittedName>
</protein>
<dbReference type="AlphaFoldDB" id="A0A1E3W2G3"/>
<dbReference type="EMBL" id="LPWG01000010">
    <property type="protein sequence ID" value="ODR99992.1"/>
    <property type="molecule type" value="Genomic_DNA"/>
</dbReference>
<evidence type="ECO:0000313" key="2">
    <source>
        <dbReference type="Proteomes" id="UP000094501"/>
    </source>
</evidence>
<proteinExistence type="predicted"/>
<dbReference type="STRING" id="1774968.AUC68_02495"/>
<sequence length="67" mass="7532">MTGSEVERWGLGAVQEIDAAAMHVFARWSLQEIDLDFAGVNSVNQRRNVNQGFDSWNLFQVGGVIFF</sequence>
<organism evidence="1 2">
    <name type="scientific">Methyloceanibacter methanicus</name>
    <dbReference type="NCBI Taxonomy" id="1774968"/>
    <lineage>
        <taxon>Bacteria</taxon>
        <taxon>Pseudomonadati</taxon>
        <taxon>Pseudomonadota</taxon>
        <taxon>Alphaproteobacteria</taxon>
        <taxon>Hyphomicrobiales</taxon>
        <taxon>Hyphomicrobiaceae</taxon>
        <taxon>Methyloceanibacter</taxon>
    </lineage>
</organism>
<dbReference type="OrthoDB" id="974738at2"/>
<reference evidence="1 2" key="1">
    <citation type="journal article" date="2016" name="Environ. Microbiol.">
        <title>New Methyloceanibacter diversity from North Sea sediments includes methanotroph containing solely the soluble methane monooxygenase.</title>
        <authorList>
            <person name="Vekeman B."/>
            <person name="Kerckhof F.M."/>
            <person name="Cremers G."/>
            <person name="de Vos P."/>
            <person name="Vandamme P."/>
            <person name="Boon N."/>
            <person name="Op den Camp H.J."/>
            <person name="Heylen K."/>
        </authorList>
    </citation>
    <scope>NUCLEOTIDE SEQUENCE [LARGE SCALE GENOMIC DNA]</scope>
    <source>
        <strain evidence="1 2">R-67174</strain>
    </source>
</reference>
<keyword evidence="2" id="KW-1185">Reference proteome</keyword>
<evidence type="ECO:0000313" key="1">
    <source>
        <dbReference type="EMBL" id="ODR99992.1"/>
    </source>
</evidence>
<dbReference type="RefSeq" id="WP_069436834.1">
    <property type="nucleotide sequence ID" value="NZ_LPWG01000010.1"/>
</dbReference>
<accession>A0A1E3W2G3</accession>
<gene>
    <name evidence="1" type="ORF">AUC68_02495</name>
</gene>